<dbReference type="EMBL" id="CAJNDS010002111">
    <property type="protein sequence ID" value="CAE7332753.1"/>
    <property type="molecule type" value="Genomic_DNA"/>
</dbReference>
<organism evidence="1 2">
    <name type="scientific">Symbiodinium natans</name>
    <dbReference type="NCBI Taxonomy" id="878477"/>
    <lineage>
        <taxon>Eukaryota</taxon>
        <taxon>Sar</taxon>
        <taxon>Alveolata</taxon>
        <taxon>Dinophyceae</taxon>
        <taxon>Suessiales</taxon>
        <taxon>Symbiodiniaceae</taxon>
        <taxon>Symbiodinium</taxon>
    </lineage>
</organism>
<sequence length="327" mass="35648">MARWRSGRRGWNCRLGGLVVTAILFFSAGSIGYPTAFIRSAEWSDLASLKGADVLPLITDIGLDLGMNGSRGLEVSGISGSCSFIADFGVLDIPLVGRLRSRAGLRYSPLYPSGALELGFRKELRTDTAQGYQLFMGFQSTGDDRRLDVLADIGALKLFRKARAFYRFLWGFGGPYEGDGDARGPRWNQMGSSLGVTQTDMPPHKRGQLTIGWRTGLLDVGLEGGKVQPAAAARCDKKVKAKTRGLRDNLLDSSPCASYSVDLDTERLGSAQVSWTVLPEHRVLEHALHVRSKRDDSGGKATFTALLEQSLCANRARLRLGASYERD</sequence>
<comment type="caution">
    <text evidence="1">The sequence shown here is derived from an EMBL/GenBank/DDBJ whole genome shotgun (WGS) entry which is preliminary data.</text>
</comment>
<protein>
    <submittedName>
        <fullName evidence="1">Uncharacterized protein</fullName>
    </submittedName>
</protein>
<dbReference type="Proteomes" id="UP000604046">
    <property type="component" value="Unassembled WGS sequence"/>
</dbReference>
<evidence type="ECO:0000313" key="2">
    <source>
        <dbReference type="Proteomes" id="UP000604046"/>
    </source>
</evidence>
<accession>A0A812NXY7</accession>
<proteinExistence type="predicted"/>
<name>A0A812NXY7_9DINO</name>
<dbReference type="AlphaFoldDB" id="A0A812NXY7"/>
<reference evidence="1" key="1">
    <citation type="submission" date="2021-02" db="EMBL/GenBank/DDBJ databases">
        <authorList>
            <person name="Dougan E. K."/>
            <person name="Rhodes N."/>
            <person name="Thang M."/>
            <person name="Chan C."/>
        </authorList>
    </citation>
    <scope>NUCLEOTIDE SEQUENCE</scope>
</reference>
<dbReference type="OrthoDB" id="442752at2759"/>
<gene>
    <name evidence="1" type="ORF">SNAT2548_LOCUS17404</name>
</gene>
<keyword evidence="2" id="KW-1185">Reference proteome</keyword>
<evidence type="ECO:0000313" key="1">
    <source>
        <dbReference type="EMBL" id="CAE7332753.1"/>
    </source>
</evidence>